<feature type="compositionally biased region" description="Acidic residues" evidence="1">
    <location>
        <begin position="79"/>
        <end position="88"/>
    </location>
</feature>
<protein>
    <submittedName>
        <fullName evidence="2">Uncharacterized protein</fullName>
    </submittedName>
</protein>
<feature type="compositionally biased region" description="Low complexity" evidence="1">
    <location>
        <begin position="426"/>
        <end position="439"/>
    </location>
</feature>
<sequence length="729" mass="81713">MDEQNRNRNVWAQLTQGNYAPPPQGQSYVLEGFTPAQGYASIPGYAPEGAHDGHSDYEGSTSSHHGTPQSQGLDTNTSENDDIPEEEDRNFVSSQREKRKLKTQAQPKEEQPKSRRAQLRQKIVSEHGEVASNDSQKGLVEWRDGVFQWWDPEYKAWLNAAYHSNFRDQFIVEDALEGTYKFSPASGSGNDVTSVCSAFNQLEWNLADRDSWDNVVDNDGNQILYLIERPDQTYDEPERLWWHEGFVLLDGDNKPVRPWSGIPRCFSSKIEGGRMEALKRILPMTIQDFRARMPRAVPTDDTGTRTKSLSLPSTFGHRISRFRAVYQVPSWIERAASSVLKKQVTDQLRMLGENAERATSTKGLQTISRFEIERRKSSTRGRYLYKASGRALPEDERKRRDQKYEEKMKRLAASQPRALQRPASMPVTPWQSSSPTSQPADLQRPASMPVTPWQSASPTPYIATHPFSAGNKRRREDDDFDDFDVGQSEPVPKRGRLGSSPLGPLSQDCTQTVPDDSNREAPNTYDTSGPVSTIYPYQGQSESNASGLGLNFGEEDRLNPTPSQQSQATLIEGNASIHHTQNDMFQIDYRFVDPQNPLEQLRIQAALFYPRAHYFSLVGEHPPHTSEGSYSDQYYQISALLAQNWMVAGGPPSLADVGPWLGGFDMVPSPDLPDEVAWAILHPVTGSSPVQTAVDVDTGSQGDGQYTDSSDGLFEEYFEGTEDAEGDEE</sequence>
<reference evidence="2" key="1">
    <citation type="submission" date="2021-03" db="EMBL/GenBank/DDBJ databases">
        <authorList>
            <person name="Tagirdzhanova G."/>
        </authorList>
    </citation>
    <scope>NUCLEOTIDE SEQUENCE</scope>
</reference>
<name>A0A8H3EKB1_9LECA</name>
<feature type="compositionally biased region" description="Polar residues" evidence="1">
    <location>
        <begin position="58"/>
        <end position="78"/>
    </location>
</feature>
<feature type="region of interest" description="Disordered" evidence="1">
    <location>
        <begin position="689"/>
        <end position="729"/>
    </location>
</feature>
<feature type="compositionally biased region" description="Acidic residues" evidence="1">
    <location>
        <begin position="713"/>
        <end position="729"/>
    </location>
</feature>
<comment type="caution">
    <text evidence="2">The sequence shown here is derived from an EMBL/GenBank/DDBJ whole genome shotgun (WGS) entry which is preliminary data.</text>
</comment>
<evidence type="ECO:0000313" key="3">
    <source>
        <dbReference type="Proteomes" id="UP000664534"/>
    </source>
</evidence>
<keyword evidence="3" id="KW-1185">Reference proteome</keyword>
<evidence type="ECO:0000313" key="2">
    <source>
        <dbReference type="EMBL" id="CAF9904491.1"/>
    </source>
</evidence>
<dbReference type="OrthoDB" id="5348779at2759"/>
<feature type="compositionally biased region" description="Polar residues" evidence="1">
    <location>
        <begin position="698"/>
        <end position="710"/>
    </location>
</feature>
<evidence type="ECO:0000256" key="1">
    <source>
        <dbReference type="SAM" id="MobiDB-lite"/>
    </source>
</evidence>
<feature type="region of interest" description="Disordered" evidence="1">
    <location>
        <begin position="1"/>
        <end position="119"/>
    </location>
</feature>
<accession>A0A8H3EKB1</accession>
<gene>
    <name evidence="2" type="ORF">IMSHALPRED_000081</name>
</gene>
<dbReference type="EMBL" id="CAJPDT010000001">
    <property type="protein sequence ID" value="CAF9904491.1"/>
    <property type="molecule type" value="Genomic_DNA"/>
</dbReference>
<feature type="region of interest" description="Disordered" evidence="1">
    <location>
        <begin position="381"/>
        <end position="531"/>
    </location>
</feature>
<feature type="compositionally biased region" description="Basic and acidic residues" evidence="1">
    <location>
        <begin position="392"/>
        <end position="409"/>
    </location>
</feature>
<proteinExistence type="predicted"/>
<feature type="compositionally biased region" description="Polar residues" evidence="1">
    <location>
        <begin position="7"/>
        <end position="18"/>
    </location>
</feature>
<organism evidence="2 3">
    <name type="scientific">Imshaugia aleurites</name>
    <dbReference type="NCBI Taxonomy" id="172621"/>
    <lineage>
        <taxon>Eukaryota</taxon>
        <taxon>Fungi</taxon>
        <taxon>Dikarya</taxon>
        <taxon>Ascomycota</taxon>
        <taxon>Pezizomycotina</taxon>
        <taxon>Lecanoromycetes</taxon>
        <taxon>OSLEUM clade</taxon>
        <taxon>Lecanoromycetidae</taxon>
        <taxon>Lecanorales</taxon>
        <taxon>Lecanorineae</taxon>
        <taxon>Parmeliaceae</taxon>
        <taxon>Imshaugia</taxon>
    </lineage>
</organism>
<feature type="compositionally biased region" description="Polar residues" evidence="1">
    <location>
        <begin position="507"/>
        <end position="531"/>
    </location>
</feature>
<dbReference type="AlphaFoldDB" id="A0A8H3EKB1"/>
<dbReference type="Proteomes" id="UP000664534">
    <property type="component" value="Unassembled WGS sequence"/>
</dbReference>